<keyword evidence="4 8" id="KW-0812">Transmembrane</keyword>
<keyword evidence="5 9" id="KW-0798">TonB box</keyword>
<dbReference type="PROSITE" id="PS52016">
    <property type="entry name" value="TONB_DEPENDENT_REC_3"/>
    <property type="match status" value="1"/>
</dbReference>
<name>A0A316AQ57_9BACT</name>
<comment type="similarity">
    <text evidence="8 9">Belongs to the TonB-dependent receptor family.</text>
</comment>
<dbReference type="PANTHER" id="PTHR47234">
    <property type="match status" value="1"/>
</dbReference>
<accession>A0A316AQ57</accession>
<evidence type="ECO:0000256" key="7">
    <source>
        <dbReference type="ARBA" id="ARBA00023237"/>
    </source>
</evidence>
<dbReference type="OrthoDB" id="9805434at2"/>
<dbReference type="PANTHER" id="PTHR47234:SF3">
    <property type="entry name" value="SECRETIN_TONB SHORT N-TERMINAL DOMAIN-CONTAINING PROTEIN"/>
    <property type="match status" value="1"/>
</dbReference>
<keyword evidence="6 8" id="KW-0472">Membrane</keyword>
<keyword evidence="7 8" id="KW-0998">Cell outer membrane</keyword>
<dbReference type="InterPro" id="IPR039426">
    <property type="entry name" value="TonB-dep_rcpt-like"/>
</dbReference>
<dbReference type="InterPro" id="IPR008969">
    <property type="entry name" value="CarboxyPept-like_regulatory"/>
</dbReference>
<dbReference type="AlphaFoldDB" id="A0A316AQ57"/>
<keyword evidence="10" id="KW-0732">Signal</keyword>
<dbReference type="Gene3D" id="2.40.170.20">
    <property type="entry name" value="TonB-dependent receptor, beta-barrel domain"/>
    <property type="match status" value="1"/>
</dbReference>
<protein>
    <submittedName>
        <fullName evidence="13">Iron complex outermembrane receptor protein</fullName>
    </submittedName>
</protein>
<evidence type="ECO:0000256" key="6">
    <source>
        <dbReference type="ARBA" id="ARBA00023136"/>
    </source>
</evidence>
<keyword evidence="14" id="KW-1185">Reference proteome</keyword>
<keyword evidence="3 8" id="KW-1134">Transmembrane beta strand</keyword>
<feature type="domain" description="TonB-dependent receptor plug" evidence="12">
    <location>
        <begin position="116"/>
        <end position="238"/>
    </location>
</feature>
<evidence type="ECO:0000313" key="14">
    <source>
        <dbReference type="Proteomes" id="UP000245880"/>
    </source>
</evidence>
<gene>
    <name evidence="13" type="ORF">CLV98_102462</name>
</gene>
<dbReference type="Gene3D" id="2.170.130.10">
    <property type="entry name" value="TonB-dependent receptor, plug domain"/>
    <property type="match status" value="1"/>
</dbReference>
<feature type="chain" id="PRO_5016444733" evidence="10">
    <location>
        <begin position="20"/>
        <end position="1008"/>
    </location>
</feature>
<evidence type="ECO:0000259" key="12">
    <source>
        <dbReference type="Pfam" id="PF07715"/>
    </source>
</evidence>
<organism evidence="13 14">
    <name type="scientific">Dyadobacter jejuensis</name>
    <dbReference type="NCBI Taxonomy" id="1082580"/>
    <lineage>
        <taxon>Bacteria</taxon>
        <taxon>Pseudomonadati</taxon>
        <taxon>Bacteroidota</taxon>
        <taxon>Cytophagia</taxon>
        <taxon>Cytophagales</taxon>
        <taxon>Spirosomataceae</taxon>
        <taxon>Dyadobacter</taxon>
    </lineage>
</organism>
<evidence type="ECO:0000256" key="3">
    <source>
        <dbReference type="ARBA" id="ARBA00022452"/>
    </source>
</evidence>
<dbReference type="Pfam" id="PF13715">
    <property type="entry name" value="CarbopepD_reg_2"/>
    <property type="match status" value="1"/>
</dbReference>
<dbReference type="EMBL" id="QGDT01000002">
    <property type="protein sequence ID" value="PWJ59628.1"/>
    <property type="molecule type" value="Genomic_DNA"/>
</dbReference>
<dbReference type="Pfam" id="PF07715">
    <property type="entry name" value="Plug"/>
    <property type="match status" value="1"/>
</dbReference>
<dbReference type="InterPro" id="IPR012910">
    <property type="entry name" value="Plug_dom"/>
</dbReference>
<dbReference type="InterPro" id="IPR036942">
    <property type="entry name" value="Beta-barrel_TonB_sf"/>
</dbReference>
<evidence type="ECO:0000259" key="11">
    <source>
        <dbReference type="Pfam" id="PF00593"/>
    </source>
</evidence>
<evidence type="ECO:0000256" key="1">
    <source>
        <dbReference type="ARBA" id="ARBA00004571"/>
    </source>
</evidence>
<evidence type="ECO:0000256" key="5">
    <source>
        <dbReference type="ARBA" id="ARBA00023077"/>
    </source>
</evidence>
<comment type="subcellular location">
    <subcellularLocation>
        <location evidence="1 8">Cell outer membrane</location>
        <topology evidence="1 8">Multi-pass membrane protein</topology>
    </subcellularLocation>
</comment>
<comment type="caution">
    <text evidence="13">The sequence shown here is derived from an EMBL/GenBank/DDBJ whole genome shotgun (WGS) entry which is preliminary data.</text>
</comment>
<evidence type="ECO:0000256" key="2">
    <source>
        <dbReference type="ARBA" id="ARBA00022448"/>
    </source>
</evidence>
<dbReference type="Gene3D" id="2.60.40.1120">
    <property type="entry name" value="Carboxypeptidase-like, regulatory domain"/>
    <property type="match status" value="1"/>
</dbReference>
<reference evidence="13 14" key="1">
    <citation type="submission" date="2018-03" db="EMBL/GenBank/DDBJ databases">
        <title>Genomic Encyclopedia of Archaeal and Bacterial Type Strains, Phase II (KMG-II): from individual species to whole genera.</title>
        <authorList>
            <person name="Goeker M."/>
        </authorList>
    </citation>
    <scope>NUCLEOTIDE SEQUENCE [LARGE SCALE GENOMIC DNA]</scope>
    <source>
        <strain evidence="13 14">DSM 100346</strain>
    </source>
</reference>
<dbReference type="GO" id="GO:0009279">
    <property type="term" value="C:cell outer membrane"/>
    <property type="evidence" value="ECO:0007669"/>
    <property type="project" value="UniProtKB-SubCell"/>
</dbReference>
<feature type="signal peptide" evidence="10">
    <location>
        <begin position="1"/>
        <end position="19"/>
    </location>
</feature>
<dbReference type="SUPFAM" id="SSF49464">
    <property type="entry name" value="Carboxypeptidase regulatory domain-like"/>
    <property type="match status" value="1"/>
</dbReference>
<dbReference type="RefSeq" id="WP_109673475.1">
    <property type="nucleotide sequence ID" value="NZ_QGDT01000002.1"/>
</dbReference>
<feature type="domain" description="TonB-dependent receptor-like beta-barrel" evidence="11">
    <location>
        <begin position="479"/>
        <end position="942"/>
    </location>
</feature>
<keyword evidence="2 8" id="KW-0813">Transport</keyword>
<evidence type="ECO:0000256" key="8">
    <source>
        <dbReference type="PROSITE-ProRule" id="PRU01360"/>
    </source>
</evidence>
<dbReference type="Pfam" id="PF00593">
    <property type="entry name" value="TonB_dep_Rec_b-barrel"/>
    <property type="match status" value="1"/>
</dbReference>
<dbReference type="SUPFAM" id="SSF56935">
    <property type="entry name" value="Porins"/>
    <property type="match status" value="1"/>
</dbReference>
<evidence type="ECO:0000256" key="4">
    <source>
        <dbReference type="ARBA" id="ARBA00022692"/>
    </source>
</evidence>
<evidence type="ECO:0000256" key="10">
    <source>
        <dbReference type="SAM" id="SignalP"/>
    </source>
</evidence>
<evidence type="ECO:0000256" key="9">
    <source>
        <dbReference type="RuleBase" id="RU003357"/>
    </source>
</evidence>
<sequence>MKKLLFSLGLSLLATIAWSQGISGQIIDATDRSPLPGVSVVVNGTTTGTITDSEGRYNLDLSTGSYQLTISFVGYSSQVIKVTIPGQSVFNIELSQSSAILDEIVVTGSRAGGRVKTESPVPVDVIGIAQMTTQVPQNNLNQILNVVAPSFTSNTSTVADGTDHIDPAQLRGLGPDQVLVLLNGKRRHTSSLVNVNGTPGRGSVGTDLNAIPAYAIERIEVLRDGASAQYGSDAIAGIINVKMKESTGKLNLSLYGGGNSSQGSNNHTGGLDGENFQLDANYGVRIGKKGFINLTASGLMRKPTYRADFATGSIFNAYNAIEYRTQQNGGNVGGLVSNMAAIKAGAQQVSYLDPSTQAAIVDASSISDLQKILNLDVTDHELEYRGLQRSDFNMRIGQSQLKSVQFFANAGLPINDNHELYAFGGYGLRKGNAAGFYRRPNQSRTYTGIFINGFLPEIHSDVIDVSAAAGIRGKLGEFSYDLSNTFGSNTFNYGVENTINATLLENSPTSFDAGGLNFKQNTINLDLNRKFDFMHGFNLAFGAEARFESYGIKAGALNSYTRYDINGVPIDANNQDGTIPTDFFGNARPGGAQVFPGFSVKNETDTEDANRQSVAAYLDTELDVTEQWLIGAALRFENYSDFGNTTNFKVATRYKVARNFNIRGAISTGFRAPSLAQKYFNSTSTQFVGGIPYEVGTFTNASNAAKLLGIPELKQEESRSFSAGFTAKIPSANLTITADGYFIQIDDRVVLTDQFSRPAVGNTSSAIQLQQLFDQANATAATFFSNAIDTESKGIDLVISHQASFENGATLKTDLAGTVSQTKQVGAIKASAILAENQQVNRYFSEASRVYLQEAVPRVKFNWSHTLTADKFDLFVRNAYFGKVTDPNTVDVNGDGYIGAIIVEGQAVENEHPVWGGRLITDLSVGYQVSKILKVVVGANNLFDIYPERNYNPTSAKRPSAVVDGKIVYTNPATTVDLSNSNQFVYSRNTSQFGMNGRLLFARLNFSF</sequence>
<proteinExistence type="inferred from homology"/>
<keyword evidence="13" id="KW-0675">Receptor</keyword>
<dbReference type="Proteomes" id="UP000245880">
    <property type="component" value="Unassembled WGS sequence"/>
</dbReference>
<dbReference type="InterPro" id="IPR000531">
    <property type="entry name" value="Beta-barrel_TonB"/>
</dbReference>
<dbReference type="InterPro" id="IPR037066">
    <property type="entry name" value="Plug_dom_sf"/>
</dbReference>
<evidence type="ECO:0000313" key="13">
    <source>
        <dbReference type="EMBL" id="PWJ59628.1"/>
    </source>
</evidence>